<keyword evidence="2" id="KW-1185">Reference proteome</keyword>
<reference evidence="3" key="1">
    <citation type="submission" date="2022-11" db="UniProtKB">
        <authorList>
            <consortium name="WormBaseParasite"/>
        </authorList>
    </citation>
    <scope>IDENTIFICATION</scope>
</reference>
<dbReference type="AlphaFoldDB" id="A0A914VNE2"/>
<proteinExistence type="predicted"/>
<protein>
    <submittedName>
        <fullName evidence="3">Uncharacterized protein</fullName>
    </submittedName>
</protein>
<evidence type="ECO:0000313" key="2">
    <source>
        <dbReference type="Proteomes" id="UP000887566"/>
    </source>
</evidence>
<dbReference type="WBParaSite" id="PSAMB.scaffold215size64897.g3389.t1">
    <property type="protein sequence ID" value="PSAMB.scaffold215size64897.g3389.t1"/>
    <property type="gene ID" value="PSAMB.scaffold215size64897.g3389"/>
</dbReference>
<name>A0A914VNE2_9BILA</name>
<feature type="signal peptide" evidence="1">
    <location>
        <begin position="1"/>
        <end position="19"/>
    </location>
</feature>
<dbReference type="Proteomes" id="UP000887566">
    <property type="component" value="Unplaced"/>
</dbReference>
<accession>A0A914VNE2</accession>
<feature type="chain" id="PRO_5036696222" evidence="1">
    <location>
        <begin position="20"/>
        <end position="185"/>
    </location>
</feature>
<evidence type="ECO:0000256" key="1">
    <source>
        <dbReference type="SAM" id="SignalP"/>
    </source>
</evidence>
<organism evidence="2 3">
    <name type="scientific">Plectus sambesii</name>
    <dbReference type="NCBI Taxonomy" id="2011161"/>
    <lineage>
        <taxon>Eukaryota</taxon>
        <taxon>Metazoa</taxon>
        <taxon>Ecdysozoa</taxon>
        <taxon>Nematoda</taxon>
        <taxon>Chromadorea</taxon>
        <taxon>Plectida</taxon>
        <taxon>Plectina</taxon>
        <taxon>Plectoidea</taxon>
        <taxon>Plectidae</taxon>
        <taxon>Plectus</taxon>
    </lineage>
</organism>
<evidence type="ECO:0000313" key="3">
    <source>
        <dbReference type="WBParaSite" id="PSAMB.scaffold215size64897.g3389.t1"/>
    </source>
</evidence>
<sequence>MAVLPFVLFVNFLPYLCKAYVSNPVNCFNCYISGPFEEKCTTAANCTGNACLLSLLKVESDVTKNAKCLTLERSIIEEGCWTDVQTGSKHCICVKDWCNTFDKEEWGAVLENNPFPPERNSSYTEADTFTMLPIIDQSPLRSDNLQYEDDGVPQVAEVRLNFTDRIRKNGNTVLVLLIFVFYLVH</sequence>
<keyword evidence="1" id="KW-0732">Signal</keyword>